<reference evidence="10" key="3">
    <citation type="submission" date="2025-09" db="UniProtKB">
        <authorList>
            <consortium name="Ensembl"/>
        </authorList>
    </citation>
    <scope>IDENTIFICATION</scope>
</reference>
<evidence type="ECO:0000313" key="10">
    <source>
        <dbReference type="Ensembl" id="ENSMICP00000047666.1"/>
    </source>
</evidence>
<keyword evidence="3 8" id="KW-0732">Signal</keyword>
<name>A0A8C6EJS4_MICMU</name>
<keyword evidence="5" id="KW-1015">Disulfide bond</keyword>
<dbReference type="PANTHER" id="PTHR16675:SF268">
    <property type="entry name" value="UL16-BINDING PROTEIN 1"/>
    <property type="match status" value="1"/>
</dbReference>
<evidence type="ECO:0000259" key="9">
    <source>
        <dbReference type="Pfam" id="PF00129"/>
    </source>
</evidence>
<dbReference type="InterPro" id="IPR050208">
    <property type="entry name" value="MHC_class-I_related"/>
</dbReference>
<feature type="chain" id="PRO_5034211237" description="MHC class I-like antigen recognition-like domain-containing protein" evidence="8">
    <location>
        <begin position="30"/>
        <end position="206"/>
    </location>
</feature>
<dbReference type="GO" id="GO:0005615">
    <property type="term" value="C:extracellular space"/>
    <property type="evidence" value="ECO:0007669"/>
    <property type="project" value="TreeGrafter"/>
</dbReference>
<evidence type="ECO:0000256" key="8">
    <source>
        <dbReference type="SAM" id="SignalP"/>
    </source>
</evidence>
<reference evidence="10" key="1">
    <citation type="submission" date="2016-12" db="EMBL/GenBank/DDBJ databases">
        <title>Mouse lemur reference genome and diversity panel.</title>
        <authorList>
            <person name="Harris R."/>
            <person name="Larsen P."/>
            <person name="Liu Y."/>
            <person name="Hughes D.S."/>
            <person name="Murali S."/>
            <person name="Raveendran M."/>
            <person name="Korchina V."/>
            <person name="Wang M."/>
            <person name="Jhangiani S."/>
            <person name="Bandaranaike D."/>
            <person name="Bellair M."/>
            <person name="Blankenburg K."/>
            <person name="Chao H."/>
            <person name="Dahdouli M."/>
            <person name="Dinh H."/>
            <person name="Doddapaneni H."/>
            <person name="English A."/>
            <person name="Firestine M."/>
            <person name="Gnanaolivu R."/>
            <person name="Gross S."/>
            <person name="Hernandez B."/>
            <person name="Javaid M."/>
            <person name="Jayaseelan J."/>
            <person name="Jones J."/>
            <person name="Khan Z."/>
            <person name="Kovar C."/>
            <person name="Kurapati P."/>
            <person name="Le B."/>
            <person name="Lee S."/>
            <person name="Li M."/>
            <person name="Mathew T."/>
            <person name="Narasimhan A."/>
            <person name="Ngo D."/>
            <person name="Nguyen L."/>
            <person name="Okwuonu G."/>
            <person name="Ongeri F."/>
            <person name="Osuji N."/>
            <person name="Pu L.-L."/>
            <person name="Puazo M."/>
            <person name="Quiroz J."/>
            <person name="Raj R."/>
            <person name="Rajbhandari K."/>
            <person name="Reid J.G."/>
            <person name="Santibanez J."/>
            <person name="Sexton D."/>
            <person name="Skinner E."/>
            <person name="Vee V."/>
            <person name="Weissenberger G."/>
            <person name="Wu Y."/>
            <person name="Xin Y."/>
            <person name="Han Y."/>
            <person name="Campbell C."/>
            <person name="Brown A."/>
            <person name="Sullivan B."/>
            <person name="Shelton J."/>
            <person name="Brown S."/>
            <person name="Dudchenko O."/>
            <person name="Machol I."/>
            <person name="Durand N."/>
            <person name="Shamim M."/>
            <person name="Lieberman A."/>
            <person name="Muzny D.M."/>
            <person name="Richards S."/>
            <person name="Yoder A."/>
            <person name="Worley K.C."/>
            <person name="Rogers J."/>
            <person name="Gibbs R.A."/>
        </authorList>
    </citation>
    <scope>NUCLEOTIDE SEQUENCE [LARGE SCALE GENOMIC DNA]</scope>
</reference>
<dbReference type="Pfam" id="PF00129">
    <property type="entry name" value="MHC_I"/>
    <property type="match status" value="1"/>
</dbReference>
<dbReference type="SUPFAM" id="SSF54452">
    <property type="entry name" value="MHC antigen-recognition domain"/>
    <property type="match status" value="1"/>
</dbReference>
<dbReference type="GO" id="GO:0001916">
    <property type="term" value="P:positive regulation of T cell mediated cytotoxicity"/>
    <property type="evidence" value="ECO:0007669"/>
    <property type="project" value="TreeGrafter"/>
</dbReference>
<evidence type="ECO:0000313" key="11">
    <source>
        <dbReference type="Proteomes" id="UP000694394"/>
    </source>
</evidence>
<keyword evidence="6" id="KW-0325">Glycoprotein</keyword>
<reference evidence="10" key="2">
    <citation type="submission" date="2025-08" db="UniProtKB">
        <authorList>
            <consortium name="Ensembl"/>
        </authorList>
    </citation>
    <scope>IDENTIFICATION</scope>
</reference>
<keyword evidence="11" id="KW-1185">Reference proteome</keyword>
<dbReference type="Gene3D" id="3.30.500.10">
    <property type="entry name" value="MHC class I-like antigen recognition-like"/>
    <property type="match status" value="1"/>
</dbReference>
<accession>A0A8C6EJS4</accession>
<dbReference type="GO" id="GO:0002476">
    <property type="term" value="P:antigen processing and presentation of endogenous peptide antigen via MHC class Ib"/>
    <property type="evidence" value="ECO:0007669"/>
    <property type="project" value="TreeGrafter"/>
</dbReference>
<dbReference type="InterPro" id="IPR011162">
    <property type="entry name" value="MHC_I/II-like_Ag-recog"/>
</dbReference>
<protein>
    <recommendedName>
        <fullName evidence="9">MHC class I-like antigen recognition-like domain-containing protein</fullName>
    </recommendedName>
</protein>
<keyword evidence="4" id="KW-0472">Membrane</keyword>
<evidence type="ECO:0000256" key="6">
    <source>
        <dbReference type="ARBA" id="ARBA00023180"/>
    </source>
</evidence>
<dbReference type="GO" id="GO:0002486">
    <property type="term" value="P:antigen processing and presentation of endogenous peptide antigen via MHC class I via ER pathway, TAP-independent"/>
    <property type="evidence" value="ECO:0007669"/>
    <property type="project" value="TreeGrafter"/>
</dbReference>
<dbReference type="PANTHER" id="PTHR16675">
    <property type="entry name" value="MHC CLASS I-RELATED"/>
    <property type="match status" value="1"/>
</dbReference>
<dbReference type="GO" id="GO:0009897">
    <property type="term" value="C:external side of plasma membrane"/>
    <property type="evidence" value="ECO:0007669"/>
    <property type="project" value="TreeGrafter"/>
</dbReference>
<feature type="signal peptide" evidence="8">
    <location>
        <begin position="1"/>
        <end position="29"/>
    </location>
</feature>
<comment type="function">
    <text evidence="7">Binds and activates the KLRK1/NKG2D receptor, mediating natural killer cell cytotoxicity.</text>
</comment>
<organism evidence="10 11">
    <name type="scientific">Microcebus murinus</name>
    <name type="common">Gray mouse lemur</name>
    <name type="synonym">Lemur murinus</name>
    <dbReference type="NCBI Taxonomy" id="30608"/>
    <lineage>
        <taxon>Eukaryota</taxon>
        <taxon>Metazoa</taxon>
        <taxon>Chordata</taxon>
        <taxon>Craniata</taxon>
        <taxon>Vertebrata</taxon>
        <taxon>Euteleostomi</taxon>
        <taxon>Mammalia</taxon>
        <taxon>Eutheria</taxon>
        <taxon>Euarchontoglires</taxon>
        <taxon>Primates</taxon>
        <taxon>Strepsirrhini</taxon>
        <taxon>Lemuriformes</taxon>
        <taxon>Cheirogaleidae</taxon>
        <taxon>Microcebus</taxon>
    </lineage>
</organism>
<evidence type="ECO:0000256" key="3">
    <source>
        <dbReference type="ARBA" id="ARBA00022729"/>
    </source>
</evidence>
<feature type="domain" description="MHC class I-like antigen recognition-like" evidence="9">
    <location>
        <begin position="32"/>
        <end position="200"/>
    </location>
</feature>
<comment type="subcellular location">
    <subcellularLocation>
        <location evidence="1">Membrane</location>
    </subcellularLocation>
</comment>
<dbReference type="GO" id="GO:0006955">
    <property type="term" value="P:immune response"/>
    <property type="evidence" value="ECO:0007669"/>
    <property type="project" value="TreeGrafter"/>
</dbReference>
<dbReference type="InterPro" id="IPR011161">
    <property type="entry name" value="MHC_I-like_Ag-recog"/>
</dbReference>
<dbReference type="FunFam" id="3.30.500.10:FF:000004">
    <property type="entry name" value="Retinoic acid early-inducible protein 1-beta"/>
    <property type="match status" value="1"/>
</dbReference>
<evidence type="ECO:0000256" key="1">
    <source>
        <dbReference type="ARBA" id="ARBA00004370"/>
    </source>
</evidence>
<dbReference type="InterPro" id="IPR037055">
    <property type="entry name" value="MHC_I-like_Ag-recog_sf"/>
</dbReference>
<dbReference type="Proteomes" id="UP000694394">
    <property type="component" value="Chromosome 6"/>
</dbReference>
<dbReference type="EMBL" id="ABDC03008555">
    <property type="status" value="NOT_ANNOTATED_CDS"/>
    <property type="molecule type" value="Genomic_DNA"/>
</dbReference>
<sequence length="206" mass="23508">MAPASGSKLNLTVLRLPLLLPLGIDPKWTEETHTLSYDFTITPTFRPAPRWCDVQGQVDKKTFLHYDCGNKVIPCGPLGMEINGTKAWKVQTETLSSVVEDLTQELLDNLPENHTLRDPLTMEVRMSCQRGANGHTTGSWQFGFNGQTVLRFDSKNRKWTLAHPGARPMKEKWENDKDVTKFFQNISMGDCRRWLTKFLVDKTKRG</sequence>
<dbReference type="GeneTree" id="ENSGT01120000271825"/>
<dbReference type="AlphaFoldDB" id="A0A8C6EJS4"/>
<proteinExistence type="inferred from homology"/>
<evidence type="ECO:0000256" key="4">
    <source>
        <dbReference type="ARBA" id="ARBA00023136"/>
    </source>
</evidence>
<evidence type="ECO:0000256" key="7">
    <source>
        <dbReference type="ARBA" id="ARBA00054882"/>
    </source>
</evidence>
<dbReference type="Ensembl" id="ENSMICT00000058242.1">
    <property type="protein sequence ID" value="ENSMICP00000047666.1"/>
    <property type="gene ID" value="ENSMICG00000042667.1"/>
</dbReference>
<comment type="similarity">
    <text evidence="2">Belongs to the MHC class I family.</text>
</comment>
<evidence type="ECO:0000256" key="5">
    <source>
        <dbReference type="ARBA" id="ARBA00023157"/>
    </source>
</evidence>
<evidence type="ECO:0000256" key="2">
    <source>
        <dbReference type="ARBA" id="ARBA00006909"/>
    </source>
</evidence>